<organism evidence="4 5">
    <name type="scientific">Peptoniphilus koenoeneniae</name>
    <dbReference type="NCBI Taxonomy" id="507751"/>
    <lineage>
        <taxon>Bacteria</taxon>
        <taxon>Bacillati</taxon>
        <taxon>Bacillota</taxon>
        <taxon>Tissierellia</taxon>
        <taxon>Tissierellales</taxon>
        <taxon>Peptoniphilaceae</taxon>
        <taxon>Peptoniphilus</taxon>
    </lineage>
</organism>
<accession>A0ABU0AW57</accession>
<evidence type="ECO:0000256" key="2">
    <source>
        <dbReference type="SAM" id="MobiDB-lite"/>
    </source>
</evidence>
<keyword evidence="3" id="KW-1133">Transmembrane helix</keyword>
<evidence type="ECO:0000313" key="5">
    <source>
        <dbReference type="Proteomes" id="UP001236559"/>
    </source>
</evidence>
<dbReference type="RefSeq" id="WP_023056531.1">
    <property type="nucleotide sequence ID" value="NZ_JAUSTN010000006.1"/>
</dbReference>
<sequence>MKNYFSIYNLPQDASLEEIKGILNKELRKWTSRATHPKLEIRQEAELNIKNVSEAIKVFETEESKNAYINQLNIELNKAKNNNQGRQNTQSNTQNKGGNLSIDQSIKQAYELVNMDKNKALSLAQNIASQAPNYEPAWIALSKIQAENNVNQDILFKTYNRIMELNPNNYEINYLYLYGLLDRASLFVDRDKKIVEYLVNNIKRLNPNSDDTIFLECLYLNYLNEHEKTIDLAKDRVEHDSRFKYPLAIAYYRLAEIKYLVRHEQKWQAINMEDAKKYMALFDEGKKYYTSEFFNEKYEAVKKSLDNSFIPYSFVSVIIRMGISGVIYYFLSKVVYGILGTILPKFLSSPIISIIDLIAFYFIFVLPIASMFAKGYRINADIVNGKDPYKESYRRKLLFSYGKAKTTAQEIKNKVKNNE</sequence>
<evidence type="ECO:0008006" key="6">
    <source>
        <dbReference type="Google" id="ProtNLM"/>
    </source>
</evidence>
<dbReference type="Proteomes" id="UP001236559">
    <property type="component" value="Unassembled WGS sequence"/>
</dbReference>
<feature type="region of interest" description="Disordered" evidence="2">
    <location>
        <begin position="79"/>
        <end position="100"/>
    </location>
</feature>
<gene>
    <name evidence="4" type="ORF">J2S72_001290</name>
</gene>
<evidence type="ECO:0000313" key="4">
    <source>
        <dbReference type="EMBL" id="MDQ0275265.1"/>
    </source>
</evidence>
<evidence type="ECO:0000256" key="3">
    <source>
        <dbReference type="SAM" id="Phobius"/>
    </source>
</evidence>
<name>A0ABU0AW57_9FIRM</name>
<reference evidence="4 5" key="1">
    <citation type="submission" date="2023-07" db="EMBL/GenBank/DDBJ databases">
        <title>Genomic Encyclopedia of Type Strains, Phase IV (KMG-IV): sequencing the most valuable type-strain genomes for metagenomic binning, comparative biology and taxonomic classification.</title>
        <authorList>
            <person name="Goeker M."/>
        </authorList>
    </citation>
    <scope>NUCLEOTIDE SEQUENCE [LARGE SCALE GENOMIC DNA]</scope>
    <source>
        <strain evidence="4 5">DSM 22616</strain>
    </source>
</reference>
<feature type="transmembrane region" description="Helical" evidence="3">
    <location>
        <begin position="351"/>
        <end position="373"/>
    </location>
</feature>
<dbReference type="EMBL" id="JAUSTN010000006">
    <property type="protein sequence ID" value="MDQ0275265.1"/>
    <property type="molecule type" value="Genomic_DNA"/>
</dbReference>
<dbReference type="InterPro" id="IPR036869">
    <property type="entry name" value="J_dom_sf"/>
</dbReference>
<protein>
    <recommendedName>
        <fullName evidence="6">J domain-containing protein</fullName>
    </recommendedName>
</protein>
<proteinExistence type="predicted"/>
<evidence type="ECO:0000256" key="1">
    <source>
        <dbReference type="ARBA" id="ARBA00022705"/>
    </source>
</evidence>
<comment type="caution">
    <text evidence="4">The sequence shown here is derived from an EMBL/GenBank/DDBJ whole genome shotgun (WGS) entry which is preliminary data.</text>
</comment>
<feature type="transmembrane region" description="Helical" evidence="3">
    <location>
        <begin position="309"/>
        <end position="331"/>
    </location>
</feature>
<keyword evidence="1" id="KW-0235">DNA replication</keyword>
<dbReference type="Gene3D" id="1.10.287.110">
    <property type="entry name" value="DnaJ domain"/>
    <property type="match status" value="1"/>
</dbReference>
<keyword evidence="3" id="KW-0812">Transmembrane</keyword>
<keyword evidence="5" id="KW-1185">Reference proteome</keyword>
<keyword evidence="3" id="KW-0472">Membrane</keyword>